<evidence type="ECO:0000256" key="11">
    <source>
        <dbReference type="ARBA" id="ARBA00023204"/>
    </source>
</evidence>
<dbReference type="InterPro" id="IPR005122">
    <property type="entry name" value="Uracil-DNA_glycosylase-like"/>
</dbReference>
<keyword evidence="8" id="KW-0378">Hydrolase</keyword>
<dbReference type="SMART" id="SM00987">
    <property type="entry name" value="UreE_C"/>
    <property type="match status" value="1"/>
</dbReference>
<keyword evidence="6" id="KW-0479">Metal-binding</keyword>
<organism evidence="13 14">
    <name type="scientific">Candidatus Desulfacyla euxinica</name>
    <dbReference type="NCBI Taxonomy" id="2841693"/>
    <lineage>
        <taxon>Bacteria</taxon>
        <taxon>Deltaproteobacteria</taxon>
        <taxon>Candidatus Desulfacyla</taxon>
    </lineage>
</organism>
<evidence type="ECO:0000256" key="10">
    <source>
        <dbReference type="ARBA" id="ARBA00023014"/>
    </source>
</evidence>
<dbReference type="EC" id="3.2.2.27" evidence="3"/>
<evidence type="ECO:0000256" key="8">
    <source>
        <dbReference type="ARBA" id="ARBA00022801"/>
    </source>
</evidence>
<comment type="similarity">
    <text evidence="2">Belongs to the uracil-DNA glycosylase (UDG) superfamily. Type 4 (UDGa) family.</text>
</comment>
<dbReference type="GO" id="GO:0051539">
    <property type="term" value="F:4 iron, 4 sulfur cluster binding"/>
    <property type="evidence" value="ECO:0007669"/>
    <property type="project" value="UniProtKB-KW"/>
</dbReference>
<dbReference type="Proteomes" id="UP000650524">
    <property type="component" value="Unassembled WGS sequence"/>
</dbReference>
<dbReference type="SUPFAM" id="SSF52141">
    <property type="entry name" value="Uracil-DNA glycosylase-like"/>
    <property type="match status" value="1"/>
</dbReference>
<comment type="caution">
    <text evidence="13">The sequence shown here is derived from an EMBL/GenBank/DDBJ whole genome shotgun (WGS) entry which is preliminary data.</text>
</comment>
<evidence type="ECO:0000256" key="4">
    <source>
        <dbReference type="ARBA" id="ARBA00019403"/>
    </source>
</evidence>
<evidence type="ECO:0000313" key="13">
    <source>
        <dbReference type="EMBL" id="MBC8177453.1"/>
    </source>
</evidence>
<dbReference type="CDD" id="cd10030">
    <property type="entry name" value="UDG-F4_TTUDGA_SPO1dp_like"/>
    <property type="match status" value="1"/>
</dbReference>
<dbReference type="GO" id="GO:0004844">
    <property type="term" value="F:uracil DNA N-glycosylase activity"/>
    <property type="evidence" value="ECO:0007669"/>
    <property type="project" value="UniProtKB-EC"/>
</dbReference>
<keyword evidence="5" id="KW-0004">4Fe-4S</keyword>
<evidence type="ECO:0000259" key="12">
    <source>
        <dbReference type="SMART" id="SM00986"/>
    </source>
</evidence>
<evidence type="ECO:0000256" key="7">
    <source>
        <dbReference type="ARBA" id="ARBA00022763"/>
    </source>
</evidence>
<dbReference type="EMBL" id="JACNJD010000210">
    <property type="protein sequence ID" value="MBC8177453.1"/>
    <property type="molecule type" value="Genomic_DNA"/>
</dbReference>
<keyword evidence="10" id="KW-0411">Iron-sulfur</keyword>
<keyword evidence="9" id="KW-0408">Iron</keyword>
<feature type="domain" description="Uracil-DNA glycosylase-like" evidence="12">
    <location>
        <begin position="81"/>
        <end position="228"/>
    </location>
</feature>
<evidence type="ECO:0000256" key="9">
    <source>
        <dbReference type="ARBA" id="ARBA00023004"/>
    </source>
</evidence>
<evidence type="ECO:0000256" key="2">
    <source>
        <dbReference type="ARBA" id="ARBA00006521"/>
    </source>
</evidence>
<gene>
    <name evidence="13" type="ORF">H8E19_08615</name>
</gene>
<keyword evidence="11" id="KW-0234">DNA repair</keyword>
<dbReference type="PANTHER" id="PTHR33693">
    <property type="entry name" value="TYPE-5 URACIL-DNA GLYCOSYLASE"/>
    <property type="match status" value="1"/>
</dbReference>
<proteinExistence type="inferred from homology"/>
<accession>A0A8J6N0I0</accession>
<evidence type="ECO:0000256" key="1">
    <source>
        <dbReference type="ARBA" id="ARBA00001400"/>
    </source>
</evidence>
<keyword evidence="7" id="KW-0227">DNA damage</keyword>
<dbReference type="NCBIfam" id="TIGR00758">
    <property type="entry name" value="UDG_fam4"/>
    <property type="match status" value="1"/>
</dbReference>
<name>A0A8J6N0I0_9DELT</name>
<evidence type="ECO:0000313" key="14">
    <source>
        <dbReference type="Proteomes" id="UP000650524"/>
    </source>
</evidence>
<dbReference type="Gene3D" id="3.40.470.10">
    <property type="entry name" value="Uracil-DNA glycosylase-like domain"/>
    <property type="match status" value="1"/>
</dbReference>
<dbReference type="InterPro" id="IPR036895">
    <property type="entry name" value="Uracil-DNA_glycosylase-like_sf"/>
</dbReference>
<dbReference type="Pfam" id="PF03167">
    <property type="entry name" value="UDG"/>
    <property type="match status" value="1"/>
</dbReference>
<dbReference type="SMART" id="SM00986">
    <property type="entry name" value="UDG"/>
    <property type="match status" value="1"/>
</dbReference>
<reference evidence="13 14" key="1">
    <citation type="submission" date="2020-08" db="EMBL/GenBank/DDBJ databases">
        <title>Bridging the membrane lipid divide: bacteria of the FCB group superphylum have the potential to synthesize archaeal ether lipids.</title>
        <authorList>
            <person name="Villanueva L."/>
            <person name="Von Meijenfeldt F.A.B."/>
            <person name="Westbye A.B."/>
            <person name="Yadav S."/>
            <person name="Hopmans E.C."/>
            <person name="Dutilh B.E."/>
            <person name="Sinninghe Damste J.S."/>
        </authorList>
    </citation>
    <scope>NUCLEOTIDE SEQUENCE [LARGE SCALE GENOMIC DNA]</scope>
    <source>
        <strain evidence="13">NIOZ-UU27</strain>
    </source>
</reference>
<dbReference type="InterPro" id="IPR005273">
    <property type="entry name" value="Ura-DNA_glyco_family4"/>
</dbReference>
<evidence type="ECO:0000256" key="6">
    <source>
        <dbReference type="ARBA" id="ARBA00022723"/>
    </source>
</evidence>
<evidence type="ECO:0000256" key="3">
    <source>
        <dbReference type="ARBA" id="ARBA00012030"/>
    </source>
</evidence>
<protein>
    <recommendedName>
        <fullName evidence="4">Type-4 uracil-DNA glycosylase</fullName>
        <ecNumber evidence="3">3.2.2.27</ecNumber>
    </recommendedName>
</protein>
<dbReference type="AlphaFoldDB" id="A0A8J6N0I0"/>
<evidence type="ECO:0000256" key="5">
    <source>
        <dbReference type="ARBA" id="ARBA00022485"/>
    </source>
</evidence>
<dbReference type="GO" id="GO:0006281">
    <property type="term" value="P:DNA repair"/>
    <property type="evidence" value="ECO:0007669"/>
    <property type="project" value="UniProtKB-KW"/>
</dbReference>
<dbReference type="InterPro" id="IPR051536">
    <property type="entry name" value="UDG_Type-4/5"/>
</dbReference>
<comment type="catalytic activity">
    <reaction evidence="1">
        <text>Hydrolyzes single-stranded DNA or mismatched double-stranded DNA and polynucleotides, releasing free uracil.</text>
        <dbReference type="EC" id="3.2.2.27"/>
    </reaction>
</comment>
<dbReference type="PANTHER" id="PTHR33693:SF1">
    <property type="entry name" value="TYPE-4 URACIL-DNA GLYCOSYLASE"/>
    <property type="match status" value="1"/>
</dbReference>
<sequence length="242" mass="26926">MRGVIEAYQDIGLGPPPLSADTLRFLSPDQSTNPVLNIRNATQPEDNSDQQIHPASLEGLREHIGNCERCKLHQSRTHLVYGEGSPVAKLVFVGEGPGVDEDLAGRPFVGKSGKLLTKIIEKGMGLTREEVYICNVVKCQPPKNRDPEKDEIEACVPFLKKQLQSINPEVICCLGRVACQALLGSGFKITLERGKWRSYEDIPLMPTFHPAYLLRNPSAKRQVWEDVKMIMKRIGLEVKTNG</sequence>
<dbReference type="GO" id="GO:0046872">
    <property type="term" value="F:metal ion binding"/>
    <property type="evidence" value="ECO:0007669"/>
    <property type="project" value="UniProtKB-KW"/>
</dbReference>